<reference evidence="7 10" key="1">
    <citation type="submission" date="2021-11" db="EMBL/GenBank/DDBJ databases">
        <title>Draft genome sequence of Capnocytophaga sp. strain KC07075 isolated from cat oral cavity.</title>
        <authorList>
            <person name="Suzuki M."/>
            <person name="Imaoka K."/>
            <person name="Kimura M."/>
            <person name="Morikawa S."/>
            <person name="Maeda K."/>
        </authorList>
    </citation>
    <scope>NUCLEOTIDE SEQUENCE</scope>
    <source>
        <strain evidence="7">KC07075</strain>
        <strain evidence="8 10">KC07079</strain>
    </source>
</reference>
<evidence type="ECO:0000256" key="1">
    <source>
        <dbReference type="ARBA" id="ARBA00006739"/>
    </source>
</evidence>
<dbReference type="SUPFAM" id="SSF53448">
    <property type="entry name" value="Nucleotide-diphospho-sugar transferases"/>
    <property type="match status" value="1"/>
</dbReference>
<dbReference type="GO" id="GO:0016757">
    <property type="term" value="F:glycosyltransferase activity"/>
    <property type="evidence" value="ECO:0007669"/>
    <property type="project" value="UniProtKB-KW"/>
</dbReference>
<evidence type="ECO:0000313" key="10">
    <source>
        <dbReference type="Proteomes" id="UP001208692"/>
    </source>
</evidence>
<keyword evidence="3 7" id="KW-0808">Transferase</keyword>
<feature type="transmembrane region" description="Helical" evidence="4">
    <location>
        <begin position="351"/>
        <end position="379"/>
    </location>
</feature>
<dbReference type="Pfam" id="PF13632">
    <property type="entry name" value="Glyco_trans_2_3"/>
    <property type="match status" value="1"/>
</dbReference>
<evidence type="ECO:0000313" key="8">
    <source>
        <dbReference type="EMBL" id="GJM52517.1"/>
    </source>
</evidence>
<dbReference type="PANTHER" id="PTHR43630:SF1">
    <property type="entry name" value="POLY-BETA-1,6-N-ACETYL-D-GLUCOSAMINE SYNTHASE"/>
    <property type="match status" value="1"/>
</dbReference>
<proteinExistence type="inferred from homology"/>
<dbReference type="Proteomes" id="UP001208692">
    <property type="component" value="Unassembled WGS sequence"/>
</dbReference>
<dbReference type="InterPro" id="IPR001173">
    <property type="entry name" value="Glyco_trans_2-like"/>
</dbReference>
<feature type="transmembrane region" description="Helical" evidence="4">
    <location>
        <begin position="6"/>
        <end position="30"/>
    </location>
</feature>
<dbReference type="Pfam" id="PF00535">
    <property type="entry name" value="Glycos_transf_2"/>
    <property type="match status" value="1"/>
</dbReference>
<keyword evidence="4" id="KW-0472">Membrane</keyword>
<comment type="similarity">
    <text evidence="1">Belongs to the glycosyltransferase 2 family.</text>
</comment>
<feature type="domain" description="Glycosyltransferase 2-like" evidence="6">
    <location>
        <begin position="258"/>
        <end position="377"/>
    </location>
</feature>
<comment type="caution">
    <text evidence="7">The sequence shown here is derived from an EMBL/GenBank/DDBJ whole genome shotgun (WGS) entry which is preliminary data.</text>
</comment>
<dbReference type="EMBL" id="BQKA01000006">
    <property type="protein sequence ID" value="GJM49366.1"/>
    <property type="molecule type" value="Genomic_DNA"/>
</dbReference>
<dbReference type="CDD" id="cd06423">
    <property type="entry name" value="CESA_like"/>
    <property type="match status" value="1"/>
</dbReference>
<keyword evidence="2" id="KW-0328">Glycosyltransferase</keyword>
<dbReference type="InterPro" id="IPR029044">
    <property type="entry name" value="Nucleotide-diphossugar_trans"/>
</dbReference>
<evidence type="ECO:0000256" key="3">
    <source>
        <dbReference type="ARBA" id="ARBA00022679"/>
    </source>
</evidence>
<evidence type="ECO:0000313" key="9">
    <source>
        <dbReference type="Proteomes" id="UP001207736"/>
    </source>
</evidence>
<dbReference type="Proteomes" id="UP001207736">
    <property type="component" value="Unassembled WGS sequence"/>
</dbReference>
<feature type="domain" description="Glycosyltransferase 2-like" evidence="5">
    <location>
        <begin position="58"/>
        <end position="188"/>
    </location>
</feature>
<protein>
    <submittedName>
        <fullName evidence="7">Glycosyl transferase family 2</fullName>
    </submittedName>
</protein>
<feature type="transmembrane region" description="Helical" evidence="4">
    <location>
        <begin position="423"/>
        <end position="446"/>
    </location>
</feature>
<evidence type="ECO:0000259" key="6">
    <source>
        <dbReference type="Pfam" id="PF13632"/>
    </source>
</evidence>
<evidence type="ECO:0000256" key="4">
    <source>
        <dbReference type="SAM" id="Phobius"/>
    </source>
</evidence>
<keyword evidence="4" id="KW-1133">Transmembrane helix</keyword>
<feature type="transmembrane region" description="Helical" evidence="4">
    <location>
        <begin position="385"/>
        <end position="411"/>
    </location>
</feature>
<evidence type="ECO:0000256" key="2">
    <source>
        <dbReference type="ARBA" id="ARBA00022676"/>
    </source>
</evidence>
<dbReference type="RefSeq" id="WP_264845958.1">
    <property type="nucleotide sequence ID" value="NZ_BPMA01000016.1"/>
</dbReference>
<gene>
    <name evidence="7" type="ORF">RCZ15_03410</name>
    <name evidence="8" type="ORF">RCZ16_08340</name>
</gene>
<name>A0AAV5AU25_9FLAO</name>
<evidence type="ECO:0000313" key="7">
    <source>
        <dbReference type="EMBL" id="GJM49366.1"/>
    </source>
</evidence>
<evidence type="ECO:0000259" key="5">
    <source>
        <dbReference type="Pfam" id="PF00535"/>
    </source>
</evidence>
<keyword evidence="4" id="KW-0812">Transmembrane</keyword>
<accession>A0AAV5AU25</accession>
<dbReference type="AlphaFoldDB" id="A0AAV5AU25"/>
<keyword evidence="10" id="KW-1185">Reference proteome</keyword>
<sequence length="479" mass="55313">MTFIDIFEIFIITYSIIILLNYTVLTILAWHNFYVSKRKYTDLDLVTLKNSPLAPGISIVAPAYNEEKTIISNVNSLLSLNYPNYEVVIVNDGSKDKTLDLLIEEYQLEEVPYSFVIKIPSKPIKRIFKSTNPLYNKLTIVDKENGGTKADAVNAGINICKYPYLLNTDVDCVLAKDALLMMILPVLKSSVRVIGIGATLRMLNNCDIENGEIVRVRPPKTFFPLVQEVEYLRSYLVGKMGWSVINSIPNISGGLGLFDIEILINAGGYDPESFAEDMDMTTRMVAYMRDINRDFRIIQIPDTCCWTEGPPNFKIMQKQRTRWARGLFQFFVVHRKYLFNRRYGRLGMITMPYMFFCEFIAPIIEFVGILVTLYLVFVVGVKFNILSFLGVFFAIYIFGLTISITSILMDFLKKQHYKRLREYFRLIGITLVEVFLYHPLIVFFSLRGYFDFLSKKNFTWGEMTRQGVNKKTQTIKIDN</sequence>
<dbReference type="EMBL" id="BQKB01000013">
    <property type="protein sequence ID" value="GJM52517.1"/>
    <property type="molecule type" value="Genomic_DNA"/>
</dbReference>
<dbReference type="PANTHER" id="PTHR43630">
    <property type="entry name" value="POLY-BETA-1,6-N-ACETYL-D-GLUCOSAMINE SYNTHASE"/>
    <property type="match status" value="1"/>
</dbReference>
<dbReference type="Gene3D" id="3.90.550.10">
    <property type="entry name" value="Spore Coat Polysaccharide Biosynthesis Protein SpsA, Chain A"/>
    <property type="match status" value="1"/>
</dbReference>
<organism evidence="7 9">
    <name type="scientific">Capnocytophaga catalasegens</name>
    <dbReference type="NCBI Taxonomy" id="1004260"/>
    <lineage>
        <taxon>Bacteria</taxon>
        <taxon>Pseudomonadati</taxon>
        <taxon>Bacteroidota</taxon>
        <taxon>Flavobacteriia</taxon>
        <taxon>Flavobacteriales</taxon>
        <taxon>Flavobacteriaceae</taxon>
        <taxon>Capnocytophaga</taxon>
    </lineage>
</organism>